<dbReference type="OrthoDB" id="3226at2759"/>
<dbReference type="UniPathway" id="UPA00378"/>
<keyword evidence="1 3" id="KW-0328">Glycosyltransferase</keyword>
<accession>A0A815SEC1</accession>
<dbReference type="EC" id="2.4.1.-" evidence="3"/>
<evidence type="ECO:0000256" key="3">
    <source>
        <dbReference type="RuleBase" id="RU363129"/>
    </source>
</evidence>
<keyword evidence="2 3" id="KW-0808">Transferase</keyword>
<keyword evidence="3" id="KW-0325">Glycoprotein</keyword>
<comment type="pathway">
    <text evidence="3">Protein modification; protein glycosylation.</text>
</comment>
<comment type="caution">
    <text evidence="5">The sequence shown here is derived from an EMBL/GenBank/DDBJ whole genome shotgun (WGS) entry which is preliminary data.</text>
</comment>
<comment type="similarity">
    <text evidence="3">Belongs to the glycosyltransferase 11 family.</text>
</comment>
<reference evidence="5" key="1">
    <citation type="submission" date="2021-02" db="EMBL/GenBank/DDBJ databases">
        <authorList>
            <person name="Nowell W R."/>
        </authorList>
    </citation>
    <scope>NUCLEOTIDE SEQUENCE</scope>
</reference>
<dbReference type="Proteomes" id="UP000663855">
    <property type="component" value="Unassembled WGS sequence"/>
</dbReference>
<name>A0A815SEC1_9BILA</name>
<evidence type="ECO:0000313" key="9">
    <source>
        <dbReference type="EMBL" id="CAF4928040.1"/>
    </source>
</evidence>
<gene>
    <name evidence="7" type="ORF">BYL167_LOCUS50478</name>
    <name evidence="4" type="ORF">CJN711_LOCUS22897</name>
    <name evidence="8" type="ORF">GIL414_LOCUS51540</name>
    <name evidence="5" type="ORF">KQP761_LOCUS13975</name>
    <name evidence="6" type="ORF">MBJ925_LOCUS34815</name>
    <name evidence="9" type="ORF">SMN809_LOCUS53047</name>
</gene>
<evidence type="ECO:0000256" key="1">
    <source>
        <dbReference type="ARBA" id="ARBA00022676"/>
    </source>
</evidence>
<evidence type="ECO:0000256" key="2">
    <source>
        <dbReference type="ARBA" id="ARBA00022679"/>
    </source>
</evidence>
<sequence>MNRNNASNYTSRKRRFIRILFLILISIALPLHIAAMKFFTYSFSIISNNTSVSTITLSKKQEKECVVCVKERPGRLGNRMFLVASAYGLARLHYCHLYLTPEIINEMNSLFIFDLAPFLISTITFNKIVQSTSKSITRTSKDIVCQYIPELTRPNAISSGYIFELKGYWQSYLHFTKYGDDIRQLVFAATQSVIKKVSQLFIDIYELNVEYKPKFSLESHQLFKKQLAQSNWTTWIGIHIRRSDFVSIHFSSSDTYLFAAIEYYTLHYPNANFIIASDDKPYCKNLFRNRSNIFLTPESFSVNDDLITLSLCEHSILTGGTFGWWAGYLANGQVLHDKVYPSGCERREYYYPPWFLIDGNVRAHKNSSYTL</sequence>
<dbReference type="AlphaFoldDB" id="A0A815SEC1"/>
<dbReference type="EMBL" id="CAJOBI010181479">
    <property type="protein sequence ID" value="CAF4928040.1"/>
    <property type="molecule type" value="Genomic_DNA"/>
</dbReference>
<dbReference type="GO" id="GO:0005975">
    <property type="term" value="P:carbohydrate metabolic process"/>
    <property type="evidence" value="ECO:0007669"/>
    <property type="project" value="InterPro"/>
</dbReference>
<dbReference type="Proteomes" id="UP000676336">
    <property type="component" value="Unassembled WGS sequence"/>
</dbReference>
<keyword evidence="3" id="KW-0812">Transmembrane</keyword>
<evidence type="ECO:0000313" key="7">
    <source>
        <dbReference type="EMBL" id="CAF4858271.1"/>
    </source>
</evidence>
<comment type="subcellular location">
    <subcellularLocation>
        <location evidence="3">Golgi apparatus</location>
        <location evidence="3">Golgi stack membrane</location>
        <topology evidence="3">Single-pass type II membrane protein</topology>
    </subcellularLocation>
</comment>
<keyword evidence="3" id="KW-0735">Signal-anchor</keyword>
<evidence type="ECO:0000313" key="5">
    <source>
        <dbReference type="EMBL" id="CAF1488616.1"/>
    </source>
</evidence>
<evidence type="ECO:0000313" key="8">
    <source>
        <dbReference type="EMBL" id="CAF4895240.1"/>
    </source>
</evidence>
<dbReference type="GO" id="GO:0032580">
    <property type="term" value="C:Golgi cisterna membrane"/>
    <property type="evidence" value="ECO:0007669"/>
    <property type="project" value="UniProtKB-SubCell"/>
</dbReference>
<dbReference type="Pfam" id="PF01531">
    <property type="entry name" value="Glyco_transf_11"/>
    <property type="match status" value="1"/>
</dbReference>
<dbReference type="EMBL" id="CAJNOV010010766">
    <property type="protein sequence ID" value="CAF1419322.1"/>
    <property type="molecule type" value="Genomic_DNA"/>
</dbReference>
<keyword evidence="3" id="KW-0333">Golgi apparatus</keyword>
<dbReference type="Proteomes" id="UP000663824">
    <property type="component" value="Unassembled WGS sequence"/>
</dbReference>
<dbReference type="GO" id="GO:0008107">
    <property type="term" value="F:galactoside 2-alpha-L-fucosyltransferase activity"/>
    <property type="evidence" value="ECO:0007669"/>
    <property type="project" value="InterPro"/>
</dbReference>
<protein>
    <recommendedName>
        <fullName evidence="3">L-Fucosyltransferase</fullName>
        <ecNumber evidence="3">2.4.1.-</ecNumber>
    </recommendedName>
</protein>
<dbReference type="CDD" id="cd11301">
    <property type="entry name" value="Fut1_Fut2_like"/>
    <property type="match status" value="1"/>
</dbReference>
<dbReference type="PANTHER" id="PTHR11927:SF9">
    <property type="entry name" value="L-FUCOSYLTRANSFERASE"/>
    <property type="match status" value="1"/>
</dbReference>
<dbReference type="EMBL" id="CAJOBH010154694">
    <property type="protein sequence ID" value="CAF4858271.1"/>
    <property type="molecule type" value="Genomic_DNA"/>
</dbReference>
<dbReference type="PANTHER" id="PTHR11927">
    <property type="entry name" value="GALACTOSIDE 2-L-FUCOSYLTRANSFERASE"/>
    <property type="match status" value="1"/>
</dbReference>
<dbReference type="EMBL" id="CAJNRE010019164">
    <property type="protein sequence ID" value="CAF2189856.1"/>
    <property type="molecule type" value="Genomic_DNA"/>
</dbReference>
<dbReference type="EMBL" id="CAJNOW010006533">
    <property type="protein sequence ID" value="CAF1488616.1"/>
    <property type="molecule type" value="Genomic_DNA"/>
</dbReference>
<evidence type="ECO:0000313" key="4">
    <source>
        <dbReference type="EMBL" id="CAF1419322.1"/>
    </source>
</evidence>
<dbReference type="EMBL" id="CAJOBJ010174417">
    <property type="protein sequence ID" value="CAF4895240.1"/>
    <property type="molecule type" value="Genomic_DNA"/>
</dbReference>
<dbReference type="Proteomes" id="UP000663834">
    <property type="component" value="Unassembled WGS sequence"/>
</dbReference>
<proteinExistence type="inferred from homology"/>
<dbReference type="InterPro" id="IPR002516">
    <property type="entry name" value="Glyco_trans_11"/>
</dbReference>
<evidence type="ECO:0000313" key="6">
    <source>
        <dbReference type="EMBL" id="CAF2189856.1"/>
    </source>
</evidence>
<dbReference type="Proteomes" id="UP000681720">
    <property type="component" value="Unassembled WGS sequence"/>
</dbReference>
<evidence type="ECO:0000313" key="10">
    <source>
        <dbReference type="Proteomes" id="UP000663834"/>
    </source>
</evidence>
<dbReference type="Proteomes" id="UP000681967">
    <property type="component" value="Unassembled WGS sequence"/>
</dbReference>
<organism evidence="5 10">
    <name type="scientific">Rotaria magnacalcarata</name>
    <dbReference type="NCBI Taxonomy" id="392030"/>
    <lineage>
        <taxon>Eukaryota</taxon>
        <taxon>Metazoa</taxon>
        <taxon>Spiralia</taxon>
        <taxon>Gnathifera</taxon>
        <taxon>Rotifera</taxon>
        <taxon>Eurotatoria</taxon>
        <taxon>Bdelloidea</taxon>
        <taxon>Philodinida</taxon>
        <taxon>Philodinidae</taxon>
        <taxon>Rotaria</taxon>
    </lineage>
</organism>